<name>A0A9D4Q0K5_RHISA</name>
<dbReference type="EMBL" id="JABSTV010001249">
    <property type="protein sequence ID" value="KAH7961750.1"/>
    <property type="molecule type" value="Genomic_DNA"/>
</dbReference>
<evidence type="ECO:0000313" key="2">
    <source>
        <dbReference type="EMBL" id="KAH7961750.1"/>
    </source>
</evidence>
<dbReference type="AlphaFoldDB" id="A0A9D4Q0K5"/>
<evidence type="ECO:0000313" key="3">
    <source>
        <dbReference type="Proteomes" id="UP000821837"/>
    </source>
</evidence>
<reference evidence="2" key="2">
    <citation type="submission" date="2021-09" db="EMBL/GenBank/DDBJ databases">
        <authorList>
            <person name="Jia N."/>
            <person name="Wang J."/>
            <person name="Shi W."/>
            <person name="Du L."/>
            <person name="Sun Y."/>
            <person name="Zhan W."/>
            <person name="Jiang J."/>
            <person name="Wang Q."/>
            <person name="Zhang B."/>
            <person name="Ji P."/>
            <person name="Sakyi L.B."/>
            <person name="Cui X."/>
            <person name="Yuan T."/>
            <person name="Jiang B."/>
            <person name="Yang W."/>
            <person name="Lam T.T.-Y."/>
            <person name="Chang Q."/>
            <person name="Ding S."/>
            <person name="Wang X."/>
            <person name="Zhu J."/>
            <person name="Ruan X."/>
            <person name="Zhao L."/>
            <person name="Wei J."/>
            <person name="Que T."/>
            <person name="Du C."/>
            <person name="Cheng J."/>
            <person name="Dai P."/>
            <person name="Han X."/>
            <person name="Huang E."/>
            <person name="Gao Y."/>
            <person name="Liu J."/>
            <person name="Shao H."/>
            <person name="Ye R."/>
            <person name="Li L."/>
            <person name="Wei W."/>
            <person name="Wang X."/>
            <person name="Wang C."/>
            <person name="Huo Q."/>
            <person name="Li W."/>
            <person name="Guo W."/>
            <person name="Chen H."/>
            <person name="Chen S."/>
            <person name="Zhou L."/>
            <person name="Zhou L."/>
            <person name="Ni X."/>
            <person name="Tian J."/>
            <person name="Zhou Y."/>
            <person name="Sheng Y."/>
            <person name="Liu T."/>
            <person name="Pan Y."/>
            <person name="Xia L."/>
            <person name="Li J."/>
            <person name="Zhao F."/>
            <person name="Cao W."/>
        </authorList>
    </citation>
    <scope>NUCLEOTIDE SEQUENCE</scope>
    <source>
        <strain evidence="2">Rsan-2018</strain>
        <tissue evidence="2">Larvae</tissue>
    </source>
</reference>
<gene>
    <name evidence="2" type="ORF">HPB52_011889</name>
</gene>
<reference evidence="2" key="1">
    <citation type="journal article" date="2020" name="Cell">
        <title>Large-Scale Comparative Analyses of Tick Genomes Elucidate Their Genetic Diversity and Vector Capacities.</title>
        <authorList>
            <consortium name="Tick Genome and Microbiome Consortium (TIGMIC)"/>
            <person name="Jia N."/>
            <person name="Wang J."/>
            <person name="Shi W."/>
            <person name="Du L."/>
            <person name="Sun Y."/>
            <person name="Zhan W."/>
            <person name="Jiang J.F."/>
            <person name="Wang Q."/>
            <person name="Zhang B."/>
            <person name="Ji P."/>
            <person name="Bell-Sakyi L."/>
            <person name="Cui X.M."/>
            <person name="Yuan T.T."/>
            <person name="Jiang B.G."/>
            <person name="Yang W.F."/>
            <person name="Lam T.T."/>
            <person name="Chang Q.C."/>
            <person name="Ding S.J."/>
            <person name="Wang X.J."/>
            <person name="Zhu J.G."/>
            <person name="Ruan X.D."/>
            <person name="Zhao L."/>
            <person name="Wei J.T."/>
            <person name="Ye R.Z."/>
            <person name="Que T.C."/>
            <person name="Du C.H."/>
            <person name="Zhou Y.H."/>
            <person name="Cheng J.X."/>
            <person name="Dai P.F."/>
            <person name="Guo W.B."/>
            <person name="Han X.H."/>
            <person name="Huang E.J."/>
            <person name="Li L.F."/>
            <person name="Wei W."/>
            <person name="Gao Y.C."/>
            <person name="Liu J.Z."/>
            <person name="Shao H.Z."/>
            <person name="Wang X."/>
            <person name="Wang C.C."/>
            <person name="Yang T.C."/>
            <person name="Huo Q.B."/>
            <person name="Li W."/>
            <person name="Chen H.Y."/>
            <person name="Chen S.E."/>
            <person name="Zhou L.G."/>
            <person name="Ni X.B."/>
            <person name="Tian J.H."/>
            <person name="Sheng Y."/>
            <person name="Liu T."/>
            <person name="Pan Y.S."/>
            <person name="Xia L.Y."/>
            <person name="Li J."/>
            <person name="Zhao F."/>
            <person name="Cao W.C."/>
        </authorList>
    </citation>
    <scope>NUCLEOTIDE SEQUENCE</scope>
    <source>
        <strain evidence="2">Rsan-2018</strain>
    </source>
</reference>
<evidence type="ECO:0008006" key="4">
    <source>
        <dbReference type="Google" id="ProtNLM"/>
    </source>
</evidence>
<organism evidence="2 3">
    <name type="scientific">Rhipicephalus sanguineus</name>
    <name type="common">Brown dog tick</name>
    <name type="synonym">Ixodes sanguineus</name>
    <dbReference type="NCBI Taxonomy" id="34632"/>
    <lineage>
        <taxon>Eukaryota</taxon>
        <taxon>Metazoa</taxon>
        <taxon>Ecdysozoa</taxon>
        <taxon>Arthropoda</taxon>
        <taxon>Chelicerata</taxon>
        <taxon>Arachnida</taxon>
        <taxon>Acari</taxon>
        <taxon>Parasitiformes</taxon>
        <taxon>Ixodida</taxon>
        <taxon>Ixodoidea</taxon>
        <taxon>Ixodidae</taxon>
        <taxon>Rhipicephalinae</taxon>
        <taxon>Rhipicephalus</taxon>
        <taxon>Rhipicephalus</taxon>
    </lineage>
</organism>
<dbReference type="Proteomes" id="UP000821837">
    <property type="component" value="Chromosome 3"/>
</dbReference>
<proteinExistence type="predicted"/>
<accession>A0A9D4Q0K5</accession>
<evidence type="ECO:0000256" key="1">
    <source>
        <dbReference type="SAM" id="MobiDB-lite"/>
    </source>
</evidence>
<comment type="caution">
    <text evidence="2">The sequence shown here is derived from an EMBL/GenBank/DDBJ whole genome shotgun (WGS) entry which is preliminary data.</text>
</comment>
<protein>
    <recommendedName>
        <fullName evidence="4">DDE Tnp4 domain-containing protein</fullName>
    </recommendedName>
</protein>
<sequence length="217" mass="23714">MTVTRRNGHAAHPDPAHGPGVVLEAGRMEAFLRADPGPDPRVVVGSNRGADLARGAGLGTCKERSISRVNPNRRCKVALGLIGCAAAEDPAERRCAENAFGILVTRWRILERTMGESPENAEWNVKALCVLHNFLMDAHTGSEDSYCGRGYADSLNSLGQRRGGQWRQQLVQTPLQLARTKAHNFANMARYVRDLYSEYFSSAVGCVPWQDAVLKGV</sequence>
<feature type="region of interest" description="Disordered" evidence="1">
    <location>
        <begin position="1"/>
        <end position="20"/>
    </location>
</feature>
<dbReference type="VEuPathDB" id="VectorBase:RSAN_050411"/>
<keyword evidence="3" id="KW-1185">Reference proteome</keyword>